<dbReference type="PANTHER" id="PTHR43479">
    <property type="entry name" value="ACREF/ENVCD OPERON REPRESSOR-RELATED"/>
    <property type="match status" value="1"/>
</dbReference>
<reference evidence="5 6" key="1">
    <citation type="submission" date="2016-06" db="EMBL/GenBank/DDBJ databases">
        <title>First insights into the genetic diversity and population structure of in the Bacillus cereus group bacteria from diverse marine environments.</title>
        <authorList>
            <person name="Liu Y."/>
            <person name="Lai Q."/>
            <person name="Shao Z."/>
        </authorList>
    </citation>
    <scope>NUCLEOTIDE SEQUENCE [LARGE SCALE GENOMIC DNA]</scope>
    <source>
        <strain evidence="5 6">NH24A2</strain>
    </source>
</reference>
<proteinExistence type="predicted"/>
<dbReference type="PROSITE" id="PS50977">
    <property type="entry name" value="HTH_TETR_2"/>
    <property type="match status" value="1"/>
</dbReference>
<sequence length="291" mass="34211">MKEKERLIIEMAMKLFATKGVSATSVQEIVTACGISKGAFYLYFKSKDELLLATLRYYYDKIQKKMLDIEEESLLPREKFEKQLYCQFTDVQRHKEFIIMHARENAIPFNKEVEEFMMRMKLESHAFYRNSLLSIYGEKVSPYLLDLVIMVEGICHGYLQLIILNEPEIDFSYVSSFILKRIDHLVEGLLGSSEEPVLNEEKIGEFFCSSELIKEQVKEHFLKEIIMLKRTLADQLENDEVLVTLDVLESEMKVQNPRIPVIRGMLANLEAYNDLKDFRLRLARYYNIELK</sequence>
<evidence type="ECO:0000313" key="6">
    <source>
        <dbReference type="Proteomes" id="UP000182788"/>
    </source>
</evidence>
<dbReference type="GeneID" id="87593515"/>
<dbReference type="InterPro" id="IPR050624">
    <property type="entry name" value="HTH-type_Tx_Regulator"/>
</dbReference>
<protein>
    <submittedName>
        <fullName evidence="5">TetR family transcriptional regulator</fullName>
    </submittedName>
</protein>
<evidence type="ECO:0000256" key="1">
    <source>
        <dbReference type="ARBA" id="ARBA00022491"/>
    </source>
</evidence>
<dbReference type="PRINTS" id="PR00455">
    <property type="entry name" value="HTHTETR"/>
</dbReference>
<feature type="DNA-binding region" description="H-T-H motif" evidence="3">
    <location>
        <begin position="25"/>
        <end position="44"/>
    </location>
</feature>
<dbReference type="Pfam" id="PF00440">
    <property type="entry name" value="TetR_N"/>
    <property type="match status" value="1"/>
</dbReference>
<dbReference type="PROSITE" id="PS01081">
    <property type="entry name" value="HTH_TETR_1"/>
    <property type="match status" value="1"/>
</dbReference>
<dbReference type="InterPro" id="IPR001647">
    <property type="entry name" value="HTH_TetR"/>
</dbReference>
<dbReference type="SUPFAM" id="SSF46689">
    <property type="entry name" value="Homeodomain-like"/>
    <property type="match status" value="1"/>
</dbReference>
<accession>A0A1J9UFF4</accession>
<evidence type="ECO:0000256" key="2">
    <source>
        <dbReference type="ARBA" id="ARBA00023125"/>
    </source>
</evidence>
<evidence type="ECO:0000259" key="4">
    <source>
        <dbReference type="PROSITE" id="PS50977"/>
    </source>
</evidence>
<dbReference type="Gene3D" id="1.10.357.10">
    <property type="entry name" value="Tetracycline Repressor, domain 2"/>
    <property type="match status" value="1"/>
</dbReference>
<gene>
    <name evidence="5" type="ORF">BAU28_15450</name>
</gene>
<dbReference type="RefSeq" id="WP_071719618.1">
    <property type="nucleotide sequence ID" value="NZ_CBCSHB010000016.1"/>
</dbReference>
<feature type="domain" description="HTH tetR-type" evidence="4">
    <location>
        <begin position="2"/>
        <end position="62"/>
    </location>
</feature>
<evidence type="ECO:0000313" key="5">
    <source>
        <dbReference type="EMBL" id="OJD76785.1"/>
    </source>
</evidence>
<dbReference type="EMBL" id="MAOI01000085">
    <property type="protein sequence ID" value="OJD76785.1"/>
    <property type="molecule type" value="Genomic_DNA"/>
</dbReference>
<keyword evidence="2 3" id="KW-0238">DNA-binding</keyword>
<evidence type="ECO:0000256" key="3">
    <source>
        <dbReference type="PROSITE-ProRule" id="PRU00335"/>
    </source>
</evidence>
<dbReference type="PANTHER" id="PTHR43479:SF22">
    <property type="entry name" value="TRANSCRIPTIONAL REGULATOR, TETR FAMILY"/>
    <property type="match status" value="1"/>
</dbReference>
<dbReference type="InterPro" id="IPR009057">
    <property type="entry name" value="Homeodomain-like_sf"/>
</dbReference>
<name>A0A1J9UFF4_9BACI</name>
<comment type="caution">
    <text evidence="5">The sequence shown here is derived from an EMBL/GenBank/DDBJ whole genome shotgun (WGS) entry which is preliminary data.</text>
</comment>
<dbReference type="Proteomes" id="UP000182788">
    <property type="component" value="Unassembled WGS sequence"/>
</dbReference>
<dbReference type="InterPro" id="IPR023772">
    <property type="entry name" value="DNA-bd_HTH_TetR-type_CS"/>
</dbReference>
<dbReference type="GO" id="GO:0003677">
    <property type="term" value="F:DNA binding"/>
    <property type="evidence" value="ECO:0007669"/>
    <property type="project" value="UniProtKB-UniRule"/>
</dbReference>
<organism evidence="5 6">
    <name type="scientific">Bacillus paramycoides</name>
    <dbReference type="NCBI Taxonomy" id="2026194"/>
    <lineage>
        <taxon>Bacteria</taxon>
        <taxon>Bacillati</taxon>
        <taxon>Bacillota</taxon>
        <taxon>Bacilli</taxon>
        <taxon>Bacillales</taxon>
        <taxon>Bacillaceae</taxon>
        <taxon>Bacillus</taxon>
        <taxon>Bacillus cereus group</taxon>
    </lineage>
</organism>
<keyword evidence="1" id="KW-0678">Repressor</keyword>
<dbReference type="AlphaFoldDB" id="A0A1J9UFF4"/>